<dbReference type="Pfam" id="PF12893">
    <property type="entry name" value="Lumazine_bd_2"/>
    <property type="match status" value="1"/>
</dbReference>
<dbReference type="Proteomes" id="UP000184485">
    <property type="component" value="Unassembled WGS sequence"/>
</dbReference>
<evidence type="ECO:0000313" key="1">
    <source>
        <dbReference type="EMBL" id="SHF72292.1"/>
    </source>
</evidence>
<dbReference type="CDD" id="cd00531">
    <property type="entry name" value="NTF2_like"/>
    <property type="match status" value="1"/>
</dbReference>
<gene>
    <name evidence="1" type="ORF">SAMN02745157_2843</name>
</gene>
<protein>
    <submittedName>
        <fullName evidence="1">Putative lumazine-binding</fullName>
    </submittedName>
</protein>
<sequence>MSQLSAATQEDLVLDVIGGYLKGLREGDKSILSDVFLEDAKVMHLSFSDEKFAISGVPELLELIDDLHKQYDYVEEIHSEPIVAVSGPVASVHVPFVVKLGSAEVKGTDVFALIKVADKWKIANKLYGM</sequence>
<evidence type="ECO:0000313" key="2">
    <source>
        <dbReference type="Proteomes" id="UP000184485"/>
    </source>
</evidence>
<proteinExistence type="predicted"/>
<reference evidence="1 2" key="1">
    <citation type="submission" date="2016-11" db="EMBL/GenBank/DDBJ databases">
        <authorList>
            <person name="Jaros S."/>
            <person name="Januszkiewicz K."/>
            <person name="Wedrychowicz H."/>
        </authorList>
    </citation>
    <scope>NUCLEOTIDE SEQUENCE [LARGE SCALE GENOMIC DNA]</scope>
    <source>
        <strain evidence="1 2">DSM 19436</strain>
    </source>
</reference>
<organism evidence="1 2">
    <name type="scientific">Kaistia soli DSM 19436</name>
    <dbReference type="NCBI Taxonomy" id="1122133"/>
    <lineage>
        <taxon>Bacteria</taxon>
        <taxon>Pseudomonadati</taxon>
        <taxon>Pseudomonadota</taxon>
        <taxon>Alphaproteobacteria</taxon>
        <taxon>Hyphomicrobiales</taxon>
        <taxon>Kaistiaceae</taxon>
        <taxon>Kaistia</taxon>
    </lineage>
</organism>
<dbReference type="InterPro" id="IPR032710">
    <property type="entry name" value="NTF2-like_dom_sf"/>
</dbReference>
<dbReference type="AlphaFoldDB" id="A0A1M5DZP5"/>
<dbReference type="RefSeq" id="WP_073053728.1">
    <property type="nucleotide sequence ID" value="NZ_FQUP01000002.1"/>
</dbReference>
<dbReference type="STRING" id="1122133.SAMN02745157_2843"/>
<dbReference type="Gene3D" id="3.10.450.50">
    <property type="match status" value="1"/>
</dbReference>
<keyword evidence="2" id="KW-1185">Reference proteome</keyword>
<dbReference type="SUPFAM" id="SSF54427">
    <property type="entry name" value="NTF2-like"/>
    <property type="match status" value="1"/>
</dbReference>
<accession>A0A1M5DZP5</accession>
<dbReference type="EMBL" id="FQUP01000002">
    <property type="protein sequence ID" value="SHF72292.1"/>
    <property type="molecule type" value="Genomic_DNA"/>
</dbReference>
<name>A0A1M5DZP5_9HYPH</name>
<dbReference type="InterPro" id="IPR039437">
    <property type="entry name" value="FrzH/put_lumazine-bd"/>
</dbReference>